<dbReference type="KEGG" id="tsy:THSYN_17270"/>
<dbReference type="InterPro" id="IPR013078">
    <property type="entry name" value="His_Pase_superF_clade-1"/>
</dbReference>
<organism evidence="1 2">
    <name type="scientific">Candidatus Thiodictyon syntrophicum</name>
    <dbReference type="NCBI Taxonomy" id="1166950"/>
    <lineage>
        <taxon>Bacteria</taxon>
        <taxon>Pseudomonadati</taxon>
        <taxon>Pseudomonadota</taxon>
        <taxon>Gammaproteobacteria</taxon>
        <taxon>Chromatiales</taxon>
        <taxon>Chromatiaceae</taxon>
        <taxon>Thiodictyon</taxon>
    </lineage>
</organism>
<evidence type="ECO:0000313" key="1">
    <source>
        <dbReference type="EMBL" id="AUB82521.1"/>
    </source>
</evidence>
<dbReference type="GO" id="GO:0016791">
    <property type="term" value="F:phosphatase activity"/>
    <property type="evidence" value="ECO:0007669"/>
    <property type="project" value="TreeGrafter"/>
</dbReference>
<dbReference type="GO" id="GO:0005737">
    <property type="term" value="C:cytoplasm"/>
    <property type="evidence" value="ECO:0007669"/>
    <property type="project" value="TreeGrafter"/>
</dbReference>
<dbReference type="SMART" id="SM00855">
    <property type="entry name" value="PGAM"/>
    <property type="match status" value="1"/>
</dbReference>
<proteinExistence type="predicted"/>
<dbReference type="Pfam" id="PF00300">
    <property type="entry name" value="His_Phos_1"/>
    <property type="match status" value="1"/>
</dbReference>
<dbReference type="AlphaFoldDB" id="A0A2K8UBW6"/>
<dbReference type="Proteomes" id="UP000232638">
    <property type="component" value="Chromosome"/>
</dbReference>
<dbReference type="InterPro" id="IPR050275">
    <property type="entry name" value="PGM_Phosphatase"/>
</dbReference>
<dbReference type="OrthoDB" id="9783269at2"/>
<dbReference type="RefSeq" id="WP_100920247.1">
    <property type="nucleotide sequence ID" value="NZ_CP020370.1"/>
</dbReference>
<dbReference type="PANTHER" id="PTHR48100">
    <property type="entry name" value="BROAD-SPECIFICITY PHOSPHATASE YOR283W-RELATED"/>
    <property type="match status" value="1"/>
</dbReference>
<dbReference type="PANTHER" id="PTHR48100:SF1">
    <property type="entry name" value="HISTIDINE PHOSPHATASE FAMILY PROTEIN-RELATED"/>
    <property type="match status" value="1"/>
</dbReference>
<protein>
    <submittedName>
        <fullName evidence="1">Histidine phosphatase family protein</fullName>
    </submittedName>
</protein>
<dbReference type="EMBL" id="CP020370">
    <property type="protein sequence ID" value="AUB82521.1"/>
    <property type="molecule type" value="Genomic_DNA"/>
</dbReference>
<dbReference type="InterPro" id="IPR029033">
    <property type="entry name" value="His_PPase_superfam"/>
</dbReference>
<dbReference type="SUPFAM" id="SSF53254">
    <property type="entry name" value="Phosphoglycerate mutase-like"/>
    <property type="match status" value="1"/>
</dbReference>
<evidence type="ECO:0000313" key="2">
    <source>
        <dbReference type="Proteomes" id="UP000232638"/>
    </source>
</evidence>
<gene>
    <name evidence="1" type="ORF">THSYN_17270</name>
</gene>
<sequence length="195" mass="20542">MSDRFIVLMRHGEVAGGPRFRGACDDALSAAGWAQLRRAATREPAIGHIVSSPARRCADFARALAAERGLSVDLSAAFSERRFGDWEGLAADQIPAAELTRFWDDPVGYTPPGAEPFAAFRQRVLDGWQALLAAGAAHTLVLTHGGTLRVILAQVLGMGDGSGIQVEVPPACVTRLRLPAPPGRPSLVSHAASAS</sequence>
<reference evidence="1 2" key="1">
    <citation type="submission" date="2017-03" db="EMBL/GenBank/DDBJ databases">
        <title>Complete genome sequence of Candidatus 'Thiodictyon syntrophicum' sp. nov. strain Cad16T, a photolithoautotroph purple sulfur bacterium isolated from an alpine meromictic lake.</title>
        <authorList>
            <person name="Luedin S.M."/>
            <person name="Pothier J.F."/>
            <person name="Danza F."/>
            <person name="Storelli N."/>
            <person name="Wittwer M."/>
            <person name="Tonolla M."/>
        </authorList>
    </citation>
    <scope>NUCLEOTIDE SEQUENCE [LARGE SCALE GENOMIC DNA]</scope>
    <source>
        <strain evidence="1 2">Cad16T</strain>
    </source>
</reference>
<accession>A0A2K8UBW6</accession>
<keyword evidence="2" id="KW-1185">Reference proteome</keyword>
<name>A0A2K8UBW6_9GAMM</name>
<dbReference type="Gene3D" id="3.40.50.1240">
    <property type="entry name" value="Phosphoglycerate mutase-like"/>
    <property type="match status" value="1"/>
</dbReference>
<dbReference type="CDD" id="cd07067">
    <property type="entry name" value="HP_PGM_like"/>
    <property type="match status" value="1"/>
</dbReference>